<dbReference type="InterPro" id="IPR010120">
    <property type="entry name" value="Glu-ADT_subunit_C_archaea"/>
</dbReference>
<comment type="caution">
    <text evidence="1">The sequence shown here is derived from an EMBL/GenBank/DDBJ whole genome shotgun (WGS) entry which is preliminary data.</text>
</comment>
<proteinExistence type="predicted"/>
<evidence type="ECO:0008006" key="3">
    <source>
        <dbReference type="Google" id="ProtNLM"/>
    </source>
</evidence>
<evidence type="ECO:0000313" key="1">
    <source>
        <dbReference type="EMBL" id="KXA89454.1"/>
    </source>
</evidence>
<dbReference type="NCBIfam" id="TIGR01827">
    <property type="entry name" value="gatC_rel"/>
    <property type="match status" value="1"/>
</dbReference>
<reference evidence="1 2" key="1">
    <citation type="journal article" date="2016" name="Sci. Rep.">
        <title>Metabolic traits of an uncultured archaeal lineage -MSBL1- from brine pools of the Red Sea.</title>
        <authorList>
            <person name="Mwirichia R."/>
            <person name="Alam I."/>
            <person name="Rashid M."/>
            <person name="Vinu M."/>
            <person name="Ba-Alawi W."/>
            <person name="Anthony Kamau A."/>
            <person name="Kamanda Ngugi D."/>
            <person name="Goker M."/>
            <person name="Klenk H.P."/>
            <person name="Bajic V."/>
            <person name="Stingl U."/>
        </authorList>
    </citation>
    <scope>NUCLEOTIDE SEQUENCE [LARGE SCALE GENOMIC DNA]</scope>
    <source>
        <strain evidence="1">SCGC-AAA259B11</strain>
    </source>
</reference>
<evidence type="ECO:0000313" key="2">
    <source>
        <dbReference type="Proteomes" id="UP000070184"/>
    </source>
</evidence>
<accession>A0A133U5H6</accession>
<dbReference type="AlphaFoldDB" id="A0A133U5H6"/>
<sequence>MSEKNLEKIRESAEEIVDNFAEIARDLPTQEETYYEQNALNVLRSDGEPTSGKKLEEFRENFLKIMPDRDEEGNLKVEVAEWTK</sequence>
<dbReference type="Proteomes" id="UP000070184">
    <property type="component" value="Unassembled WGS sequence"/>
</dbReference>
<protein>
    <recommendedName>
        <fullName evidence="3">Asp-tRNA(Asn) amidotransferase GatCAB subunit C</fullName>
    </recommendedName>
</protein>
<name>A0A133U5H6_9EURY</name>
<gene>
    <name evidence="1" type="ORF">AKJ61_02875</name>
</gene>
<keyword evidence="2" id="KW-1185">Reference proteome</keyword>
<dbReference type="EMBL" id="LHXK01000036">
    <property type="protein sequence ID" value="KXA89454.1"/>
    <property type="molecule type" value="Genomic_DNA"/>
</dbReference>
<organism evidence="1 2">
    <name type="scientific">candidate division MSBL1 archaeon SCGC-AAA259B11</name>
    <dbReference type="NCBI Taxonomy" id="1698260"/>
    <lineage>
        <taxon>Archaea</taxon>
        <taxon>Methanobacteriati</taxon>
        <taxon>Methanobacteriota</taxon>
        <taxon>candidate division MSBL1</taxon>
    </lineage>
</organism>